<dbReference type="Proteomes" id="UP000237752">
    <property type="component" value="Unassembled WGS sequence"/>
</dbReference>
<dbReference type="Gene3D" id="3.40.50.1390">
    <property type="entry name" value="Resolvase, N-terminal catalytic domain"/>
    <property type="match status" value="1"/>
</dbReference>
<dbReference type="GO" id="GO:0015074">
    <property type="term" value="P:DNA integration"/>
    <property type="evidence" value="ECO:0007669"/>
    <property type="project" value="UniProtKB-KW"/>
</dbReference>
<evidence type="ECO:0000256" key="2">
    <source>
        <dbReference type="ARBA" id="ARBA00022908"/>
    </source>
</evidence>
<dbReference type="PANTHER" id="PTHR30461:SF2">
    <property type="entry name" value="SERINE RECOMBINASE PINE-RELATED"/>
    <property type="match status" value="1"/>
</dbReference>
<dbReference type="PROSITE" id="PS00398">
    <property type="entry name" value="RECOMBINASES_2"/>
    <property type="match status" value="1"/>
</dbReference>
<dbReference type="OrthoDB" id="128993at2"/>
<dbReference type="SMART" id="SM00857">
    <property type="entry name" value="Resolvase"/>
    <property type="match status" value="1"/>
</dbReference>
<dbReference type="InterPro" id="IPR050639">
    <property type="entry name" value="SSR_resolvase"/>
</dbReference>
<dbReference type="EMBL" id="PVUE01000023">
    <property type="protein sequence ID" value="PRZ34787.1"/>
    <property type="molecule type" value="Genomic_DNA"/>
</dbReference>
<dbReference type="AlphaFoldDB" id="A0A2T0ZEM9"/>
<evidence type="ECO:0000256" key="3">
    <source>
        <dbReference type="ARBA" id="ARBA00023125"/>
    </source>
</evidence>
<comment type="similarity">
    <text evidence="1">Belongs to the site-specific recombinase resolvase family.</text>
</comment>
<dbReference type="GO" id="GO:0000150">
    <property type="term" value="F:DNA strand exchange activity"/>
    <property type="evidence" value="ECO:0007669"/>
    <property type="project" value="InterPro"/>
</dbReference>
<evidence type="ECO:0000256" key="4">
    <source>
        <dbReference type="ARBA" id="ARBA00023172"/>
    </source>
</evidence>
<feature type="domain" description="Resolvase/invertase-type recombinase catalytic" evidence="6">
    <location>
        <begin position="1"/>
        <end position="137"/>
    </location>
</feature>
<dbReference type="SUPFAM" id="SSF53041">
    <property type="entry name" value="Resolvase-like"/>
    <property type="match status" value="1"/>
</dbReference>
<sequence length="190" mass="20912">MLIGYARCSTDEQDLTAQRAQLAQLGVDERHVYVDHGLTGSNRDRPGLREALAAVRDGDTLVVSKLDRLARSVRDARDIVDELTSRGVRLSIGGSVHDPQDPVGRLLLNVLSMVAEFERDLIRQRTREGMAIARAKGRLRGRAPKLSAKQEAHLVKLHAAGEHTASELAELFGIGRTTVYRAIERSRSTA</sequence>
<dbReference type="CDD" id="cd03768">
    <property type="entry name" value="SR_ResInv"/>
    <property type="match status" value="1"/>
</dbReference>
<keyword evidence="8" id="KW-1185">Reference proteome</keyword>
<feature type="active site" description="O-(5'-phospho-DNA)-serine intermediate" evidence="5">
    <location>
        <position position="9"/>
    </location>
</feature>
<evidence type="ECO:0000259" key="6">
    <source>
        <dbReference type="PROSITE" id="PS51736"/>
    </source>
</evidence>
<dbReference type="CDD" id="cd00569">
    <property type="entry name" value="HTH_Hin_like"/>
    <property type="match status" value="1"/>
</dbReference>
<dbReference type="InterPro" id="IPR009057">
    <property type="entry name" value="Homeodomain-like_sf"/>
</dbReference>
<gene>
    <name evidence="7" type="ORF">CLV47_12319</name>
</gene>
<name>A0A2T0ZEM9_9ACTN</name>
<dbReference type="PANTHER" id="PTHR30461">
    <property type="entry name" value="DNA-INVERTASE FROM LAMBDOID PROPHAGE"/>
    <property type="match status" value="1"/>
</dbReference>
<dbReference type="InterPro" id="IPR006120">
    <property type="entry name" value="Resolvase_HTH_dom"/>
</dbReference>
<organism evidence="7 8">
    <name type="scientific">Antricoccus suffuscus</name>
    <dbReference type="NCBI Taxonomy" id="1629062"/>
    <lineage>
        <taxon>Bacteria</taxon>
        <taxon>Bacillati</taxon>
        <taxon>Actinomycetota</taxon>
        <taxon>Actinomycetes</taxon>
        <taxon>Geodermatophilales</taxon>
        <taxon>Antricoccaceae</taxon>
        <taxon>Antricoccus</taxon>
    </lineage>
</organism>
<comment type="caution">
    <text evidence="7">The sequence shown here is derived from an EMBL/GenBank/DDBJ whole genome shotgun (WGS) entry which is preliminary data.</text>
</comment>
<keyword evidence="4" id="KW-0233">DNA recombination</keyword>
<keyword evidence="3" id="KW-0238">DNA-binding</keyword>
<proteinExistence type="inferred from homology"/>
<evidence type="ECO:0000313" key="8">
    <source>
        <dbReference type="Proteomes" id="UP000237752"/>
    </source>
</evidence>
<evidence type="ECO:0000256" key="1">
    <source>
        <dbReference type="ARBA" id="ARBA00009913"/>
    </source>
</evidence>
<dbReference type="GO" id="GO:0003677">
    <property type="term" value="F:DNA binding"/>
    <property type="evidence" value="ECO:0007669"/>
    <property type="project" value="UniProtKB-KW"/>
</dbReference>
<dbReference type="PROSITE" id="PS51736">
    <property type="entry name" value="RECOMBINASES_3"/>
    <property type="match status" value="1"/>
</dbReference>
<evidence type="ECO:0000313" key="7">
    <source>
        <dbReference type="EMBL" id="PRZ34787.1"/>
    </source>
</evidence>
<evidence type="ECO:0000256" key="5">
    <source>
        <dbReference type="PIRSR" id="PIRSR606118-50"/>
    </source>
</evidence>
<accession>A0A2T0ZEM9</accession>
<dbReference type="Pfam" id="PF02796">
    <property type="entry name" value="HTH_7"/>
    <property type="match status" value="1"/>
</dbReference>
<dbReference type="Pfam" id="PF00239">
    <property type="entry name" value="Resolvase"/>
    <property type="match status" value="1"/>
</dbReference>
<dbReference type="Gene3D" id="1.10.10.60">
    <property type="entry name" value="Homeodomain-like"/>
    <property type="match status" value="1"/>
</dbReference>
<dbReference type="InterPro" id="IPR036162">
    <property type="entry name" value="Resolvase-like_N_sf"/>
</dbReference>
<dbReference type="InterPro" id="IPR006119">
    <property type="entry name" value="Resolv_N"/>
</dbReference>
<keyword evidence="2" id="KW-0229">DNA integration</keyword>
<protein>
    <submittedName>
        <fullName evidence="7">DNA invertase Pin-like site-specific DNA recombinase</fullName>
    </submittedName>
</protein>
<reference evidence="7 8" key="1">
    <citation type="submission" date="2018-03" db="EMBL/GenBank/DDBJ databases">
        <title>Genomic Encyclopedia of Archaeal and Bacterial Type Strains, Phase II (KMG-II): from individual species to whole genera.</title>
        <authorList>
            <person name="Goeker M."/>
        </authorList>
    </citation>
    <scope>NUCLEOTIDE SEQUENCE [LARGE SCALE GENOMIC DNA]</scope>
    <source>
        <strain evidence="7 8">DSM 100065</strain>
    </source>
</reference>
<dbReference type="InterPro" id="IPR006118">
    <property type="entry name" value="Recombinase_CS"/>
</dbReference>
<dbReference type="SUPFAM" id="SSF46689">
    <property type="entry name" value="Homeodomain-like"/>
    <property type="match status" value="1"/>
</dbReference>
<dbReference type="RefSeq" id="WP_106350805.1">
    <property type="nucleotide sequence ID" value="NZ_PVUE01000023.1"/>
</dbReference>